<evidence type="ECO:0000256" key="5">
    <source>
        <dbReference type="ARBA" id="ARBA00022759"/>
    </source>
</evidence>
<dbReference type="RefSeq" id="WP_133429095.1">
    <property type="nucleotide sequence ID" value="NZ_BMCC01000002.1"/>
</dbReference>
<dbReference type="OrthoDB" id="9783592at2"/>
<keyword evidence="6 13" id="KW-0227">DNA damage</keyword>
<evidence type="ECO:0000313" key="17">
    <source>
        <dbReference type="Proteomes" id="UP000295328"/>
    </source>
</evidence>
<comment type="catalytic activity">
    <reaction evidence="13">
        <text>Endonucleolytic cleavage at a junction such as a reciprocal single-stranded crossover between two homologous DNA duplexes (Holliday junction).</text>
        <dbReference type="EC" id="3.1.21.10"/>
    </reaction>
</comment>
<dbReference type="CDD" id="cd22354">
    <property type="entry name" value="RecU-like"/>
    <property type="match status" value="1"/>
</dbReference>
<dbReference type="GO" id="GO:0006310">
    <property type="term" value="P:DNA recombination"/>
    <property type="evidence" value="ECO:0007669"/>
    <property type="project" value="UniProtKB-UniRule"/>
</dbReference>
<proteinExistence type="inferred from homology"/>
<comment type="caution">
    <text evidence="16">The sequence shown here is derived from an EMBL/GenBank/DDBJ whole genome shotgun (WGS) entry which is preliminary data.</text>
</comment>
<dbReference type="GO" id="GO:0005737">
    <property type="term" value="C:cytoplasm"/>
    <property type="evidence" value="ECO:0007669"/>
    <property type="project" value="UniProtKB-SubCell"/>
</dbReference>
<keyword evidence="8 13" id="KW-0460">Magnesium</keyword>
<dbReference type="SUPFAM" id="SSF52980">
    <property type="entry name" value="Restriction endonuclease-like"/>
    <property type="match status" value="1"/>
</dbReference>
<keyword evidence="17" id="KW-1185">Reference proteome</keyword>
<dbReference type="InterPro" id="IPR011335">
    <property type="entry name" value="Restrct_endonuc-II-like"/>
</dbReference>
<evidence type="ECO:0000256" key="14">
    <source>
        <dbReference type="NCBIfam" id="TIGR00648"/>
    </source>
</evidence>
<dbReference type="GO" id="GO:0007059">
    <property type="term" value="P:chromosome segregation"/>
    <property type="evidence" value="ECO:0007669"/>
    <property type="project" value="UniProtKB-UniRule"/>
</dbReference>
<comment type="cofactor">
    <cofactor evidence="13">
        <name>Mg(2+)</name>
        <dbReference type="ChEBI" id="CHEBI:18420"/>
    </cofactor>
    <text evidence="13">Binds 1 Mg(2+) ion per subunit.</text>
</comment>
<evidence type="ECO:0000256" key="6">
    <source>
        <dbReference type="ARBA" id="ARBA00022763"/>
    </source>
</evidence>
<keyword evidence="10 13" id="KW-0234">DNA repair</keyword>
<dbReference type="Gene3D" id="3.40.1350.10">
    <property type="match status" value="1"/>
</dbReference>
<keyword evidence="4 13" id="KW-0479">Metal-binding</keyword>
<dbReference type="GO" id="GO:0003676">
    <property type="term" value="F:nucleic acid binding"/>
    <property type="evidence" value="ECO:0007669"/>
    <property type="project" value="InterPro"/>
</dbReference>
<evidence type="ECO:0000256" key="8">
    <source>
        <dbReference type="ARBA" id="ARBA00022842"/>
    </source>
</evidence>
<feature type="binding site" evidence="13">
    <location>
        <position position="100"/>
    </location>
    <ligand>
        <name>Mg(2+)</name>
        <dbReference type="ChEBI" id="CHEBI:18420"/>
    </ligand>
</feature>
<name>A0A4R6BMQ2_9STAP</name>
<keyword evidence="5 13" id="KW-0255">Endonuclease</keyword>
<dbReference type="NCBIfam" id="NF002584">
    <property type="entry name" value="PRK02234.1-5"/>
    <property type="match status" value="1"/>
</dbReference>
<evidence type="ECO:0000256" key="13">
    <source>
        <dbReference type="HAMAP-Rule" id="MF_00130"/>
    </source>
</evidence>
<organism evidence="16 17">
    <name type="scientific">Macrococcus hajekii</name>
    <dbReference type="NCBI Taxonomy" id="198482"/>
    <lineage>
        <taxon>Bacteria</taxon>
        <taxon>Bacillati</taxon>
        <taxon>Bacillota</taxon>
        <taxon>Bacilli</taxon>
        <taxon>Bacillales</taxon>
        <taxon>Staphylococcaceae</taxon>
        <taxon>Macrococcus</taxon>
    </lineage>
</organism>
<keyword evidence="7 13" id="KW-0378">Hydrolase</keyword>
<feature type="binding site" evidence="13">
    <location>
        <position position="119"/>
    </location>
    <ligand>
        <name>Mg(2+)</name>
        <dbReference type="ChEBI" id="CHEBI:18420"/>
    </ligand>
</feature>
<comment type="subcellular location">
    <subcellularLocation>
        <location evidence="1 13">Cytoplasm</location>
    </subcellularLocation>
</comment>
<evidence type="ECO:0000256" key="7">
    <source>
        <dbReference type="ARBA" id="ARBA00022801"/>
    </source>
</evidence>
<protein>
    <recommendedName>
        <fullName evidence="12 13">Holliday junction resolvase RecU</fullName>
        <ecNumber evidence="13 14">3.1.21.10</ecNumber>
    </recommendedName>
    <alternativeName>
        <fullName evidence="13">Recombination protein U homolog</fullName>
    </alternativeName>
</protein>
<feature type="binding site" evidence="13">
    <location>
        <position position="85"/>
    </location>
    <ligand>
        <name>Mg(2+)</name>
        <dbReference type="ChEBI" id="CHEBI:18420"/>
    </ligand>
</feature>
<dbReference type="NCBIfam" id="NF002581">
    <property type="entry name" value="PRK02234.1-2"/>
    <property type="match status" value="1"/>
</dbReference>
<dbReference type="EMBL" id="SCWE01000001">
    <property type="protein sequence ID" value="TDM03008.1"/>
    <property type="molecule type" value="Genomic_DNA"/>
</dbReference>
<comment type="function">
    <text evidence="13">Endonuclease that resolves Holliday junction intermediates in genetic recombination. Cleaves mobile four-strand junctions by introducing symmetrical nicks in paired strands. Promotes annealing of linear ssDNA with homologous dsDNA. Required for DNA repair, homologous recombination and chromosome segregation.</text>
</comment>
<evidence type="ECO:0000256" key="1">
    <source>
        <dbReference type="ARBA" id="ARBA00004496"/>
    </source>
</evidence>
<dbReference type="AlphaFoldDB" id="A0A4R6BMQ2"/>
<evidence type="ECO:0000256" key="11">
    <source>
        <dbReference type="ARBA" id="ARBA00023447"/>
    </source>
</evidence>
<accession>A0A4R6BMQ2</accession>
<dbReference type="InterPro" id="IPR004612">
    <property type="entry name" value="Resolv_RecU"/>
</dbReference>
<evidence type="ECO:0000256" key="4">
    <source>
        <dbReference type="ARBA" id="ARBA00022723"/>
    </source>
</evidence>
<keyword evidence="3 13" id="KW-0540">Nuclease</keyword>
<dbReference type="GO" id="GO:0008821">
    <property type="term" value="F:crossover junction DNA endonuclease activity"/>
    <property type="evidence" value="ECO:0007669"/>
    <property type="project" value="UniProtKB-EC"/>
</dbReference>
<evidence type="ECO:0000256" key="12">
    <source>
        <dbReference type="ARBA" id="ARBA00029523"/>
    </source>
</evidence>
<evidence type="ECO:0000256" key="3">
    <source>
        <dbReference type="ARBA" id="ARBA00022722"/>
    </source>
</evidence>
<comment type="similarity">
    <text evidence="11 13">Belongs to the RecU family.</text>
</comment>
<dbReference type="InterPro" id="IPR011856">
    <property type="entry name" value="tRNA_endonuc-like_dom_sf"/>
</dbReference>
<evidence type="ECO:0000256" key="2">
    <source>
        <dbReference type="ARBA" id="ARBA00022490"/>
    </source>
</evidence>
<evidence type="ECO:0000256" key="15">
    <source>
        <dbReference type="SAM" id="MobiDB-lite"/>
    </source>
</evidence>
<dbReference type="EC" id="3.1.21.10" evidence="13 14"/>
<evidence type="ECO:0000256" key="10">
    <source>
        <dbReference type="ARBA" id="ARBA00023204"/>
    </source>
</evidence>
<gene>
    <name evidence="13 16" type="primary">recU</name>
    <name evidence="16" type="ORF">ERX37_02665</name>
</gene>
<dbReference type="HAMAP" id="MF_00130">
    <property type="entry name" value="RecU"/>
    <property type="match status" value="1"/>
</dbReference>
<dbReference type="NCBIfam" id="TIGR00648">
    <property type="entry name" value="recU"/>
    <property type="match status" value="1"/>
</dbReference>
<feature type="region of interest" description="Disordered" evidence="15">
    <location>
        <begin position="1"/>
        <end position="21"/>
    </location>
</feature>
<keyword evidence="2 13" id="KW-0963">Cytoplasm</keyword>
<dbReference type="Pfam" id="PF03838">
    <property type="entry name" value="RecU"/>
    <property type="match status" value="1"/>
</dbReference>
<evidence type="ECO:0000313" key="16">
    <source>
        <dbReference type="EMBL" id="TDM03008.1"/>
    </source>
</evidence>
<dbReference type="Proteomes" id="UP000295328">
    <property type="component" value="Unassembled WGS sequence"/>
</dbReference>
<feature type="site" description="Transition state stabilizer" evidence="13">
    <location>
        <position position="102"/>
    </location>
</feature>
<dbReference type="GO" id="GO:0006281">
    <property type="term" value="P:DNA repair"/>
    <property type="evidence" value="ECO:0007669"/>
    <property type="project" value="UniProtKB-UniRule"/>
</dbReference>
<keyword evidence="9 13" id="KW-0233">DNA recombination</keyword>
<dbReference type="PIRSF" id="PIRSF037785">
    <property type="entry name" value="RecU"/>
    <property type="match status" value="1"/>
</dbReference>
<sequence length="202" mass="23808">MVNYPNGKKHPSKDLVTSTDKKRKINYGGRGMIFEESIDTSNQYYRSHRIAVIHKRPTPVQIVKVDYPKRSQAVIKEAYFKTPSTTDYNGIYKGHYLDFEAKETHNKTSFPLSNIHEHQVEHMRAVEEQQGCCFFLIHFSLYNEVYYLSFKHLEFYWQRMKQGGRKSITLTEIRNDGILIPYGYKPRLDYLSALTLSHESEE</sequence>
<reference evidence="16 17" key="1">
    <citation type="submission" date="2019-01" db="EMBL/GenBank/DDBJ databases">
        <title>Draft genome sequences of the type strains of six Macrococcus species.</title>
        <authorList>
            <person name="Mazhar S."/>
            <person name="Altermann E."/>
            <person name="Hill C."/>
            <person name="Mcauliffe O."/>
        </authorList>
    </citation>
    <scope>NUCLEOTIDE SEQUENCE [LARGE SCALE GENOMIC DNA]</scope>
    <source>
        <strain evidence="16 17">CCM4809</strain>
    </source>
</reference>
<evidence type="ECO:0000256" key="9">
    <source>
        <dbReference type="ARBA" id="ARBA00023172"/>
    </source>
</evidence>
<feature type="binding site" evidence="13">
    <location>
        <position position="87"/>
    </location>
    <ligand>
        <name>Mg(2+)</name>
        <dbReference type="ChEBI" id="CHEBI:18420"/>
    </ligand>
</feature>
<dbReference type="GO" id="GO:0000287">
    <property type="term" value="F:magnesium ion binding"/>
    <property type="evidence" value="ECO:0007669"/>
    <property type="project" value="UniProtKB-UniRule"/>
</dbReference>